<sequence length="54" mass="6509">MAQSIRLFGPEEENSYQPVEVLMMQRQLRSVQDQQQLLLCSELHRKKYQLFLNL</sequence>
<dbReference type="EMBL" id="BT141459">
    <property type="protein sequence ID" value="AFK41253.1"/>
    <property type="molecule type" value="mRNA"/>
</dbReference>
<reference evidence="1" key="1">
    <citation type="submission" date="2012-05" db="EMBL/GenBank/DDBJ databases">
        <authorList>
            <person name="Krishnakumar V."/>
            <person name="Cheung F."/>
            <person name="Xiao Y."/>
            <person name="Chan A."/>
            <person name="Moskal W.A."/>
            <person name="Town C.D."/>
        </authorList>
    </citation>
    <scope>NUCLEOTIDE SEQUENCE</scope>
</reference>
<organism evidence="1">
    <name type="scientific">Medicago truncatula</name>
    <name type="common">Barrel medic</name>
    <name type="synonym">Medicago tribuloides</name>
    <dbReference type="NCBI Taxonomy" id="3880"/>
    <lineage>
        <taxon>Eukaryota</taxon>
        <taxon>Viridiplantae</taxon>
        <taxon>Streptophyta</taxon>
        <taxon>Embryophyta</taxon>
        <taxon>Tracheophyta</taxon>
        <taxon>Spermatophyta</taxon>
        <taxon>Magnoliopsida</taxon>
        <taxon>eudicotyledons</taxon>
        <taxon>Gunneridae</taxon>
        <taxon>Pentapetalae</taxon>
        <taxon>rosids</taxon>
        <taxon>fabids</taxon>
        <taxon>Fabales</taxon>
        <taxon>Fabaceae</taxon>
        <taxon>Papilionoideae</taxon>
        <taxon>50 kb inversion clade</taxon>
        <taxon>NPAAA clade</taxon>
        <taxon>Hologalegina</taxon>
        <taxon>IRL clade</taxon>
        <taxon>Trifolieae</taxon>
        <taxon>Medicago</taxon>
    </lineage>
</organism>
<dbReference type="AlphaFoldDB" id="I3SLW1"/>
<evidence type="ECO:0000313" key="1">
    <source>
        <dbReference type="EMBL" id="AFK41253.1"/>
    </source>
</evidence>
<protein>
    <submittedName>
        <fullName evidence="1">Uncharacterized protein</fullName>
    </submittedName>
</protein>
<proteinExistence type="evidence at transcript level"/>
<accession>I3SLW1</accession>
<name>I3SLW1_MEDTR</name>